<reference evidence="6" key="1">
    <citation type="journal article" date="2007" name="J. Bacteriol.">
        <title>Comparative genome analysis of four magnetotactic bacteria reveals a complex set of group-specific genes implicated in magnetosome biomineralization and function.</title>
        <authorList>
            <person name="Richter M."/>
            <person name="Kube M."/>
            <person name="Bazylinski D.A."/>
            <person name="Lombardot T."/>
            <person name="Gloeckner F.O."/>
            <person name="Reinhardt R."/>
            <person name="Schueler D."/>
        </authorList>
    </citation>
    <scope>NUCLEOTIDE SEQUENCE</scope>
    <source>
        <strain evidence="6">MSR-1</strain>
    </source>
</reference>
<dbReference type="InterPro" id="IPR011010">
    <property type="entry name" value="DNA_brk_join_enz"/>
</dbReference>
<dbReference type="InterPro" id="IPR050808">
    <property type="entry name" value="Phage_Integrase"/>
</dbReference>
<keyword evidence="3" id="KW-0238">DNA-binding</keyword>
<dbReference type="PANTHER" id="PTHR30629:SF2">
    <property type="entry name" value="PROPHAGE INTEGRASE INTS-RELATED"/>
    <property type="match status" value="1"/>
</dbReference>
<dbReference type="GO" id="GO:0006310">
    <property type="term" value="P:DNA recombination"/>
    <property type="evidence" value="ECO:0007669"/>
    <property type="project" value="UniProtKB-KW"/>
</dbReference>
<dbReference type="PANTHER" id="PTHR30629">
    <property type="entry name" value="PROPHAGE INTEGRASE"/>
    <property type="match status" value="1"/>
</dbReference>
<dbReference type="InterPro" id="IPR013762">
    <property type="entry name" value="Integrase-like_cat_sf"/>
</dbReference>
<dbReference type="GO" id="GO:0003677">
    <property type="term" value="F:DNA binding"/>
    <property type="evidence" value="ECO:0007669"/>
    <property type="project" value="UniProtKB-KW"/>
</dbReference>
<protein>
    <submittedName>
        <fullName evidence="6">Phage integrase</fullName>
    </submittedName>
</protein>
<comment type="similarity">
    <text evidence="1">Belongs to the 'phage' integrase family.</text>
</comment>
<dbReference type="InterPro" id="IPR038488">
    <property type="entry name" value="Integrase_DNA-bd_sf"/>
</dbReference>
<dbReference type="EMBL" id="CU459003">
    <property type="protein sequence ID" value="CAM75029.1"/>
    <property type="molecule type" value="Genomic_DNA"/>
</dbReference>
<evidence type="ECO:0000256" key="1">
    <source>
        <dbReference type="ARBA" id="ARBA00008857"/>
    </source>
</evidence>
<dbReference type="Pfam" id="PF13356">
    <property type="entry name" value="Arm-DNA-bind_3"/>
    <property type="match status" value="1"/>
</dbReference>
<dbReference type="Gene3D" id="1.10.443.10">
    <property type="entry name" value="Intergrase catalytic core"/>
    <property type="match status" value="1"/>
</dbReference>
<keyword evidence="2" id="KW-0229">DNA integration</keyword>
<dbReference type="CDD" id="cd00796">
    <property type="entry name" value="INT_Rci_Hp1_C"/>
    <property type="match status" value="1"/>
</dbReference>
<evidence type="ECO:0000256" key="2">
    <source>
        <dbReference type="ARBA" id="ARBA00022908"/>
    </source>
</evidence>
<keyword evidence="4" id="KW-0233">DNA recombination</keyword>
<evidence type="ECO:0000256" key="4">
    <source>
        <dbReference type="ARBA" id="ARBA00023172"/>
    </source>
</evidence>
<evidence type="ECO:0000256" key="3">
    <source>
        <dbReference type="ARBA" id="ARBA00023125"/>
    </source>
</evidence>
<dbReference type="SUPFAM" id="SSF56349">
    <property type="entry name" value="DNA breaking-rejoining enzymes"/>
    <property type="match status" value="1"/>
</dbReference>
<dbReference type="RefSeq" id="WP_106001149.1">
    <property type="nucleotide sequence ID" value="NZ_CP027527.1"/>
</dbReference>
<dbReference type="InterPro" id="IPR002104">
    <property type="entry name" value="Integrase_catalytic"/>
</dbReference>
<dbReference type="GO" id="GO:0015074">
    <property type="term" value="P:DNA integration"/>
    <property type="evidence" value="ECO:0007669"/>
    <property type="project" value="UniProtKB-KW"/>
</dbReference>
<dbReference type="InterPro" id="IPR010998">
    <property type="entry name" value="Integrase_recombinase_N"/>
</dbReference>
<dbReference type="PROSITE" id="PS51898">
    <property type="entry name" value="TYR_RECOMBINASE"/>
    <property type="match status" value="1"/>
</dbReference>
<organism evidence="6">
    <name type="scientific">Magnetospirillum gryphiswaldense</name>
    <dbReference type="NCBI Taxonomy" id="55518"/>
    <lineage>
        <taxon>Bacteria</taxon>
        <taxon>Pseudomonadati</taxon>
        <taxon>Pseudomonadota</taxon>
        <taxon>Alphaproteobacteria</taxon>
        <taxon>Rhodospirillales</taxon>
        <taxon>Rhodospirillaceae</taxon>
        <taxon>Magnetospirillum</taxon>
    </lineage>
</organism>
<proteinExistence type="inferred from homology"/>
<sequence>MKAKITAALVKAPPPLPHGQRKLRITDTEVTGFVMEVWPTGGITFWCKYTDPAGRSREVKIGKAADISVEQARRKAKELRAQVALSGDPAGDKDKHRAVPTFKAFVTEQYLPFAKDRLRSYSDQESMCRLRLIPTWGAKRLDEIRTTDIVELQRRLRDENLSPSTVNRHVALAKRVFNLALRWQAYEGRNPCQHVEFAREHQRERFLTPDEMRRLFQALDDEPSRSAANCIALLALTGARKSEALNARFDDIDLPNRVWTVPASRSKSGKVRRIPLSEAAVKLLVGLPPEPDCPWLFPNAASDGPIENIRRCWNRLKAAATLPSDTRPHDLRHSFASLLVGSGQSLYSVQTILGHASPNMTARYSHLSNTSLVDRVLGIQASDRAGA</sequence>
<gene>
    <name evidence="6" type="ORF">MGR_0745</name>
</gene>
<dbReference type="Pfam" id="PF00589">
    <property type="entry name" value="Phage_integrase"/>
    <property type="match status" value="1"/>
</dbReference>
<dbReference type="Gene3D" id="3.30.160.390">
    <property type="entry name" value="Integrase, DNA-binding domain"/>
    <property type="match status" value="1"/>
</dbReference>
<feature type="domain" description="Tyr recombinase" evidence="5">
    <location>
        <begin position="202"/>
        <end position="377"/>
    </location>
</feature>
<evidence type="ECO:0000313" key="6">
    <source>
        <dbReference type="EMBL" id="CAM75029.1"/>
    </source>
</evidence>
<dbReference type="InterPro" id="IPR025166">
    <property type="entry name" value="Integrase_DNA_bind_dom"/>
</dbReference>
<dbReference type="AlphaFoldDB" id="A4TWM2"/>
<accession>A4TWM2</accession>
<name>A4TWM2_9PROT</name>
<dbReference type="Gene3D" id="1.10.150.130">
    <property type="match status" value="1"/>
</dbReference>
<evidence type="ECO:0000259" key="5">
    <source>
        <dbReference type="PROSITE" id="PS51898"/>
    </source>
</evidence>